<evidence type="ECO:0000256" key="7">
    <source>
        <dbReference type="ARBA" id="ARBA00048451"/>
    </source>
</evidence>
<dbReference type="InterPro" id="IPR043129">
    <property type="entry name" value="ATPase_NBD"/>
</dbReference>
<evidence type="ECO:0000256" key="4">
    <source>
        <dbReference type="ARBA" id="ARBA00022833"/>
    </source>
</evidence>
<keyword evidence="9" id="KW-1185">Reference proteome</keyword>
<evidence type="ECO:0000256" key="5">
    <source>
        <dbReference type="ARBA" id="ARBA00022842"/>
    </source>
</evidence>
<dbReference type="PANTHER" id="PTHR42742">
    <property type="entry name" value="TRANSCRIPTIONAL REPRESSOR MPRA"/>
    <property type="match status" value="1"/>
</dbReference>
<dbReference type="SUPFAM" id="SSF53067">
    <property type="entry name" value="Actin-like ATPase domain"/>
    <property type="match status" value="1"/>
</dbReference>
<evidence type="ECO:0000256" key="1">
    <source>
        <dbReference type="ARBA" id="ARBA00001946"/>
    </source>
</evidence>
<dbReference type="Proteomes" id="UP001465426">
    <property type="component" value="Unassembled WGS sequence"/>
</dbReference>
<dbReference type="PROSITE" id="PS01125">
    <property type="entry name" value="ROK"/>
    <property type="match status" value="1"/>
</dbReference>
<evidence type="ECO:0000313" key="8">
    <source>
        <dbReference type="EMBL" id="MEQ2465986.1"/>
    </source>
</evidence>
<evidence type="ECO:0000256" key="2">
    <source>
        <dbReference type="ARBA" id="ARBA00006479"/>
    </source>
</evidence>
<dbReference type="CDD" id="cd24067">
    <property type="entry name" value="ASKHA_NBD_ROK_BsFRK-like"/>
    <property type="match status" value="1"/>
</dbReference>
<evidence type="ECO:0000313" key="9">
    <source>
        <dbReference type="Proteomes" id="UP001465426"/>
    </source>
</evidence>
<dbReference type="InterPro" id="IPR051804">
    <property type="entry name" value="Carb_Metab_Reg_Kinase/Isom"/>
</dbReference>
<dbReference type="Gene3D" id="3.30.420.40">
    <property type="match status" value="2"/>
</dbReference>
<comment type="catalytic activity">
    <reaction evidence="7">
        <text>D-fructose + ATP = D-fructose 6-phosphate + ADP + H(+)</text>
        <dbReference type="Rhea" id="RHEA:16125"/>
        <dbReference type="ChEBI" id="CHEBI:15378"/>
        <dbReference type="ChEBI" id="CHEBI:30616"/>
        <dbReference type="ChEBI" id="CHEBI:37721"/>
        <dbReference type="ChEBI" id="CHEBI:61527"/>
        <dbReference type="ChEBI" id="CHEBI:456216"/>
        <dbReference type="EC" id="2.7.1.4"/>
    </reaction>
</comment>
<keyword evidence="4" id="KW-0862">Zinc</keyword>
<dbReference type="InterPro" id="IPR000600">
    <property type="entry name" value="ROK"/>
</dbReference>
<dbReference type="RefSeq" id="WP_349204672.1">
    <property type="nucleotide sequence ID" value="NZ_JBBMFN010000019.1"/>
</dbReference>
<gene>
    <name evidence="8" type="ORF">WMO63_09945</name>
</gene>
<dbReference type="Pfam" id="PF00480">
    <property type="entry name" value="ROK"/>
    <property type="match status" value="1"/>
</dbReference>
<comment type="caution">
    <text evidence="8">The sequence shown here is derived from an EMBL/GenBank/DDBJ whole genome shotgun (WGS) entry which is preliminary data.</text>
</comment>
<comment type="similarity">
    <text evidence="2">Belongs to the ROK (NagC/XylR) family.</text>
</comment>
<protein>
    <recommendedName>
        <fullName evidence="6">fructokinase</fullName>
        <ecNumber evidence="6">2.7.1.4</ecNumber>
    </recommendedName>
</protein>
<sequence length="298" mass="32451">MTLYGAIEAGGTKFVCAVGDAKGKIKERISIPTTTPEETMPEVIAFFKKFPIEAIGIGSFGPIDVDKNSPTYGNVTTTPKLAWKDYPLLKAIEDEFSVPTGFNTDVNVAALGEAKLGAAKGVDNCLYITVGTGIGAGAYINGELLQGLTHPEMGHILVRRHAEDTYKGRCPYHGDCLEGLAAGPAIEERWGEKSFHLSDKEEVWEMEGYYIAQALMQYILILSPKKIILGGGVMNQEHVLTHVYRHLSELLNGYVSYPEVQDKMNEYIVRPGLGDNAGITGGLLLAEKVLEESKEEVN</sequence>
<keyword evidence="3" id="KW-0479">Metal-binding</keyword>
<dbReference type="PANTHER" id="PTHR42742:SF3">
    <property type="entry name" value="FRUCTOKINASE"/>
    <property type="match status" value="1"/>
</dbReference>
<evidence type="ECO:0000256" key="6">
    <source>
        <dbReference type="ARBA" id="ARBA00038887"/>
    </source>
</evidence>
<proteinExistence type="inferred from homology"/>
<evidence type="ECO:0000256" key="3">
    <source>
        <dbReference type="ARBA" id="ARBA00022723"/>
    </source>
</evidence>
<organism evidence="8 9">
    <name type="scientific">Niallia hominis</name>
    <dbReference type="NCBI Taxonomy" id="3133173"/>
    <lineage>
        <taxon>Bacteria</taxon>
        <taxon>Bacillati</taxon>
        <taxon>Bacillota</taxon>
        <taxon>Bacilli</taxon>
        <taxon>Bacillales</taxon>
        <taxon>Bacillaceae</taxon>
        <taxon>Niallia</taxon>
    </lineage>
</organism>
<name>A0ABV1EY40_9BACI</name>
<dbReference type="InterPro" id="IPR049874">
    <property type="entry name" value="ROK_cs"/>
</dbReference>
<dbReference type="EC" id="2.7.1.4" evidence="6"/>
<accession>A0ABV1EY40</accession>
<keyword evidence="5" id="KW-0460">Magnesium</keyword>
<comment type="cofactor">
    <cofactor evidence="1">
        <name>Mg(2+)</name>
        <dbReference type="ChEBI" id="CHEBI:18420"/>
    </cofactor>
</comment>
<dbReference type="EMBL" id="JBBMFN010000019">
    <property type="protein sequence ID" value="MEQ2465986.1"/>
    <property type="molecule type" value="Genomic_DNA"/>
</dbReference>
<reference evidence="8 9" key="1">
    <citation type="submission" date="2024-03" db="EMBL/GenBank/DDBJ databases">
        <title>Human intestinal bacterial collection.</title>
        <authorList>
            <person name="Pauvert C."/>
            <person name="Hitch T.C.A."/>
            <person name="Clavel T."/>
        </authorList>
    </citation>
    <scope>NUCLEOTIDE SEQUENCE [LARGE SCALE GENOMIC DNA]</scope>
    <source>
        <strain evidence="8 9">CLA-SR-H024</strain>
    </source>
</reference>